<organism evidence="11">
    <name type="scientific">Mytilinidion resinicola</name>
    <dbReference type="NCBI Taxonomy" id="574789"/>
    <lineage>
        <taxon>Eukaryota</taxon>
        <taxon>Fungi</taxon>
        <taxon>Dikarya</taxon>
        <taxon>Ascomycota</taxon>
        <taxon>Pezizomycotina</taxon>
        <taxon>Dothideomycetes</taxon>
        <taxon>Pleosporomycetidae</taxon>
        <taxon>Mytilinidiales</taxon>
        <taxon>Mytilinidiaceae</taxon>
        <taxon>Mytilinidion</taxon>
    </lineage>
</organism>
<comment type="similarity">
    <text evidence="2 9">Belongs to the methyltransferase superfamily. RRP8 family.</text>
</comment>
<dbReference type="Proteomes" id="UP000504636">
    <property type="component" value="Unplaced"/>
</dbReference>
<evidence type="ECO:0000256" key="4">
    <source>
        <dbReference type="ARBA" id="ARBA00022603"/>
    </source>
</evidence>
<dbReference type="Gene3D" id="3.40.50.150">
    <property type="entry name" value="Vaccinia Virus protein VP39"/>
    <property type="match status" value="1"/>
</dbReference>
<comment type="function">
    <text evidence="9">S-adenosyl-L-methionine-dependent methyltransferase that specifically methylates the N(1) position of adenine in helix 25.1 in 25S rRNA. Required both for ribosomal 40S and 60S subunits biogenesis. Required for efficient pre-rRNA cleavage at site A2.</text>
</comment>
<dbReference type="RefSeq" id="XP_033572785.1">
    <property type="nucleotide sequence ID" value="XM_033720708.1"/>
</dbReference>
<dbReference type="AlphaFoldDB" id="A0A6A6YAG9"/>
<dbReference type="GO" id="GO:0042273">
    <property type="term" value="P:ribosomal large subunit biogenesis"/>
    <property type="evidence" value="ECO:0007669"/>
    <property type="project" value="TreeGrafter"/>
</dbReference>
<comment type="subcellular location">
    <subcellularLocation>
        <location evidence="1 9">Nucleus</location>
        <location evidence="1 9">Nucleolus</location>
    </subcellularLocation>
</comment>
<feature type="region of interest" description="Disordered" evidence="10">
    <location>
        <begin position="402"/>
        <end position="431"/>
    </location>
</feature>
<dbReference type="SUPFAM" id="SSF53335">
    <property type="entry name" value="S-adenosyl-L-methionine-dependent methyltransferases"/>
    <property type="match status" value="1"/>
</dbReference>
<name>A0A6A6YAG9_9PEZI</name>
<dbReference type="InterPro" id="IPR007823">
    <property type="entry name" value="RRP8"/>
</dbReference>
<evidence type="ECO:0000313" key="12">
    <source>
        <dbReference type="Proteomes" id="UP000504636"/>
    </source>
</evidence>
<keyword evidence="4 9" id="KW-0489">Methyltransferase</keyword>
<dbReference type="CDD" id="cd02440">
    <property type="entry name" value="AdoMet_MTases"/>
    <property type="match status" value="1"/>
</dbReference>
<dbReference type="PANTHER" id="PTHR12787:SF0">
    <property type="entry name" value="RIBOSOMAL RNA-PROCESSING PROTEIN 8"/>
    <property type="match status" value="1"/>
</dbReference>
<evidence type="ECO:0000256" key="3">
    <source>
        <dbReference type="ARBA" id="ARBA00022552"/>
    </source>
</evidence>
<keyword evidence="5 9" id="KW-0808">Transferase</keyword>
<evidence type="ECO:0000256" key="2">
    <source>
        <dbReference type="ARBA" id="ARBA00006301"/>
    </source>
</evidence>
<keyword evidence="7 9" id="KW-0539">Nucleus</keyword>
<dbReference type="InterPro" id="IPR029063">
    <property type="entry name" value="SAM-dependent_MTases_sf"/>
</dbReference>
<evidence type="ECO:0000256" key="10">
    <source>
        <dbReference type="SAM" id="MobiDB-lite"/>
    </source>
</evidence>
<reference evidence="13" key="2">
    <citation type="submission" date="2020-04" db="EMBL/GenBank/DDBJ databases">
        <authorList>
            <consortium name="NCBI Genome Project"/>
        </authorList>
    </citation>
    <scope>NUCLEOTIDE SEQUENCE</scope>
    <source>
        <strain evidence="13">CBS 304.34</strain>
    </source>
</reference>
<evidence type="ECO:0000313" key="13">
    <source>
        <dbReference type="RefSeq" id="XP_033572785.1"/>
    </source>
</evidence>
<dbReference type="Gene3D" id="1.10.10.2150">
    <property type="entry name" value="Ribosomal RNA-processing protein 8, N-terminal domain"/>
    <property type="match status" value="1"/>
</dbReference>
<reference evidence="13" key="3">
    <citation type="submission" date="2025-04" db="UniProtKB">
        <authorList>
            <consortium name="RefSeq"/>
        </authorList>
    </citation>
    <scope>IDENTIFICATION</scope>
    <source>
        <strain evidence="13">CBS 304.34</strain>
    </source>
</reference>
<gene>
    <name evidence="11 13" type="ORF">BDZ99DRAFT_466173</name>
</gene>
<evidence type="ECO:0000256" key="7">
    <source>
        <dbReference type="ARBA" id="ARBA00023242"/>
    </source>
</evidence>
<evidence type="ECO:0000256" key="9">
    <source>
        <dbReference type="RuleBase" id="RU365074"/>
    </source>
</evidence>
<dbReference type="InterPro" id="IPR042036">
    <property type="entry name" value="RRP8_N"/>
</dbReference>
<evidence type="ECO:0000256" key="1">
    <source>
        <dbReference type="ARBA" id="ARBA00004604"/>
    </source>
</evidence>
<dbReference type="Pfam" id="PF05148">
    <property type="entry name" value="Methyltransf_8"/>
    <property type="match status" value="2"/>
</dbReference>
<dbReference type="OrthoDB" id="10258825at2759"/>
<feature type="non-terminal residue" evidence="11">
    <location>
        <position position="546"/>
    </location>
</feature>
<proteinExistence type="inferred from homology"/>
<keyword evidence="3 9" id="KW-0698">rRNA processing</keyword>
<keyword evidence="6 9" id="KW-0949">S-adenosyl-L-methionine</keyword>
<evidence type="ECO:0000256" key="8">
    <source>
        <dbReference type="ARBA" id="ARBA00076672"/>
    </source>
</evidence>
<dbReference type="GeneID" id="54461601"/>
<feature type="region of interest" description="Disordered" evidence="10">
    <location>
        <begin position="250"/>
        <end position="285"/>
    </location>
</feature>
<dbReference type="EC" id="2.1.1.-" evidence="9"/>
<keyword evidence="12" id="KW-1185">Reference proteome</keyword>
<dbReference type="GO" id="GO:0005730">
    <property type="term" value="C:nucleolus"/>
    <property type="evidence" value="ECO:0007669"/>
    <property type="project" value="UniProtKB-SubCell"/>
</dbReference>
<dbReference type="EMBL" id="MU003708">
    <property type="protein sequence ID" value="KAF2805821.1"/>
    <property type="molecule type" value="Genomic_DNA"/>
</dbReference>
<dbReference type="PANTHER" id="PTHR12787">
    <property type="entry name" value="RIBOSOMAL RNA-PROCESSING PROTEIN 8"/>
    <property type="match status" value="1"/>
</dbReference>
<dbReference type="FunFam" id="1.10.10.2150:FF:000001">
    <property type="entry name" value="Ribosomal RNA-processing protein 8"/>
    <property type="match status" value="1"/>
</dbReference>
<feature type="compositionally biased region" description="Basic and acidic residues" evidence="10">
    <location>
        <begin position="73"/>
        <end position="98"/>
    </location>
</feature>
<sequence length="546" mass="60494">MFSVPGWNVSAQLKTQADGHNAPHTQNTNAPANAADPAPPSKKRKRTNRKDKQTEANGIALGPPVNGNNIVDMWEKHIEGKKPDQDKPVEKTERMKEREKKRKRKLKDEKKAKTNTPAPAPTKDTTSDDKVSKTSSKKQKRDKSSNPSTKDMNTPATTTPTIPPPTSLPPAVKLTPLQQSMRAKLASARFRHLNQTLYTTSSTSSLTLFKDNPEMFSEYHTGFAQQVAVWPETPVDGYVTSILSRGKLIEKRDPWAQKNKGQKNQKSKPQPTNASADEKPLKPLPRNLRGVSTIADLGCGVASLSLALQPHLKPLRLAIHSFDLSKPAGPAHDLVTVADVANLPLKDATVDVAIFCLALMGTNWLDFLDEAYRILRWRGELWVAEIKSRFGRVNRAGKVLAHSVGSQQKKPIPFSKKPKPPTKAQNRQLAEAEEKVNDQLLSVEVDGVEVDAQKQETDVSAFVEVLRKRGFVLDGEEKEAVELGNRMFVKMRFVKGTPPVRGKNVVKEEEVAQMGGKKKMRYLEDLDKEEDGGDEGGVLKPCVYKL</sequence>
<feature type="compositionally biased region" description="Low complexity" evidence="10">
    <location>
        <begin position="22"/>
        <end position="36"/>
    </location>
</feature>
<evidence type="ECO:0000313" key="11">
    <source>
        <dbReference type="EMBL" id="KAF2805821.1"/>
    </source>
</evidence>
<dbReference type="GO" id="GO:0016433">
    <property type="term" value="F:rRNA (adenine) methyltransferase activity"/>
    <property type="evidence" value="ECO:0007669"/>
    <property type="project" value="TreeGrafter"/>
</dbReference>
<evidence type="ECO:0000256" key="5">
    <source>
        <dbReference type="ARBA" id="ARBA00022679"/>
    </source>
</evidence>
<reference evidence="11 13" key="1">
    <citation type="journal article" date="2020" name="Stud. Mycol.">
        <title>101 Dothideomycetes genomes: a test case for predicting lifestyles and emergence of pathogens.</title>
        <authorList>
            <person name="Haridas S."/>
            <person name="Albert R."/>
            <person name="Binder M."/>
            <person name="Bloem J."/>
            <person name="Labutti K."/>
            <person name="Salamov A."/>
            <person name="Andreopoulos B."/>
            <person name="Baker S."/>
            <person name="Barry K."/>
            <person name="Bills G."/>
            <person name="Bluhm B."/>
            <person name="Cannon C."/>
            <person name="Castanera R."/>
            <person name="Culley D."/>
            <person name="Daum C."/>
            <person name="Ezra D."/>
            <person name="Gonzalez J."/>
            <person name="Henrissat B."/>
            <person name="Kuo A."/>
            <person name="Liang C."/>
            <person name="Lipzen A."/>
            <person name="Lutzoni F."/>
            <person name="Magnuson J."/>
            <person name="Mondo S."/>
            <person name="Nolan M."/>
            <person name="Ohm R."/>
            <person name="Pangilinan J."/>
            <person name="Park H.-J."/>
            <person name="Ramirez L."/>
            <person name="Alfaro M."/>
            <person name="Sun H."/>
            <person name="Tritt A."/>
            <person name="Yoshinaga Y."/>
            <person name="Zwiers L.-H."/>
            <person name="Turgeon B."/>
            <person name="Goodwin S."/>
            <person name="Spatafora J."/>
            <person name="Crous P."/>
            <person name="Grigoriev I."/>
        </authorList>
    </citation>
    <scope>NUCLEOTIDE SEQUENCE</scope>
    <source>
        <strain evidence="11 13">CBS 304.34</strain>
    </source>
</reference>
<feature type="region of interest" description="Disordered" evidence="10">
    <location>
        <begin position="1"/>
        <end position="172"/>
    </location>
</feature>
<accession>A0A6A6YAG9</accession>
<evidence type="ECO:0000256" key="6">
    <source>
        <dbReference type="ARBA" id="ARBA00022691"/>
    </source>
</evidence>
<protein>
    <recommendedName>
        <fullName evidence="8 9">Ribosomal RNA-processing protein 8</fullName>
        <ecNumber evidence="9">2.1.1.-</ecNumber>
    </recommendedName>
</protein>